<evidence type="ECO:0000313" key="2">
    <source>
        <dbReference type="EMBL" id="MFD1716720.1"/>
    </source>
</evidence>
<accession>A0ABW4L0C9</accession>
<evidence type="ECO:0000313" key="3">
    <source>
        <dbReference type="Proteomes" id="UP001597277"/>
    </source>
</evidence>
<organism evidence="2 3">
    <name type="scientific">Georgenia deserti</name>
    <dbReference type="NCBI Taxonomy" id="2093781"/>
    <lineage>
        <taxon>Bacteria</taxon>
        <taxon>Bacillati</taxon>
        <taxon>Actinomycetota</taxon>
        <taxon>Actinomycetes</taxon>
        <taxon>Micrococcales</taxon>
        <taxon>Bogoriellaceae</taxon>
        <taxon>Georgenia</taxon>
    </lineage>
</organism>
<sequence length="118" mass="12881">MTERKTPAGLSKAGRKLWHSIADEYEIEEHEALLLVEACRTADRLDALAEAQKDAPLTVVNFKGDPVASPYLVESRLQSQVLAKLIASLRLPTGDEGEEKRPQRRGGARGAYGIRGAV</sequence>
<feature type="region of interest" description="Disordered" evidence="1">
    <location>
        <begin position="92"/>
        <end position="118"/>
    </location>
</feature>
<dbReference type="RefSeq" id="WP_388002146.1">
    <property type="nucleotide sequence ID" value="NZ_JBHUEE010000001.1"/>
</dbReference>
<comment type="caution">
    <text evidence="2">The sequence shown here is derived from an EMBL/GenBank/DDBJ whole genome shotgun (WGS) entry which is preliminary data.</text>
</comment>
<dbReference type="EMBL" id="JBHUEE010000001">
    <property type="protein sequence ID" value="MFD1716720.1"/>
    <property type="molecule type" value="Genomic_DNA"/>
</dbReference>
<dbReference type="Proteomes" id="UP001597277">
    <property type="component" value="Unassembled WGS sequence"/>
</dbReference>
<keyword evidence="3" id="KW-1185">Reference proteome</keyword>
<name>A0ABW4L0C9_9MICO</name>
<evidence type="ECO:0000256" key="1">
    <source>
        <dbReference type="SAM" id="MobiDB-lite"/>
    </source>
</evidence>
<reference evidence="3" key="1">
    <citation type="journal article" date="2019" name="Int. J. Syst. Evol. Microbiol.">
        <title>The Global Catalogue of Microorganisms (GCM) 10K type strain sequencing project: providing services to taxonomists for standard genome sequencing and annotation.</title>
        <authorList>
            <consortium name="The Broad Institute Genomics Platform"/>
            <consortium name="The Broad Institute Genome Sequencing Center for Infectious Disease"/>
            <person name="Wu L."/>
            <person name="Ma J."/>
        </authorList>
    </citation>
    <scope>NUCLEOTIDE SEQUENCE [LARGE SCALE GENOMIC DNA]</scope>
    <source>
        <strain evidence="3">JCM 17130</strain>
    </source>
</reference>
<proteinExistence type="predicted"/>
<protein>
    <submittedName>
        <fullName evidence="2">Terminase</fullName>
    </submittedName>
</protein>
<gene>
    <name evidence="2" type="ORF">ACFSE6_02655</name>
</gene>